<dbReference type="InterPro" id="IPR027817">
    <property type="entry name" value="Costars_dom"/>
</dbReference>
<evidence type="ECO:0000313" key="3">
    <source>
        <dbReference type="EMBL" id="KAK8393785.1"/>
    </source>
</evidence>
<dbReference type="PANTHER" id="PTHR22739">
    <property type="entry name" value="STRIATED MUSCLE ACTIVATOR OF RHO-DEPENDENT SIGNALING-RELATED"/>
    <property type="match status" value="1"/>
</dbReference>
<dbReference type="GO" id="GO:0045944">
    <property type="term" value="P:positive regulation of transcription by RNA polymerase II"/>
    <property type="evidence" value="ECO:0007669"/>
    <property type="project" value="TreeGrafter"/>
</dbReference>
<keyword evidence="4" id="KW-1185">Reference proteome</keyword>
<sequence length="313" mass="35280">MPLDIRLFHSGVGSMKEMFNKKVEEHKQAQLENPFSEWEGAGRVRRLSKEDIGYGRPAPGSKSEQRSQLAKAHVMMEMRYLCDMIWDCAEWRCPDGRAAITFGKLFQAISDKVVGTLLRARKHGFVHFEGEMLYQRRDDDKVIELKRPINTIRARFGQKTRVANGGEVEPWGADDEDDDTTKNSIPRRNSTPGGTSREAPVTEGPSWRFWITKPPEGEAAACAPPPCLDITVTCEDTSSDLVEKLHKEIERNCNLLDPESDVLRGRRSRSTTPTPMDTIMEDSGDKRGKKNQRVAALTNPRMEPPPEEPGESS</sequence>
<dbReference type="Proteomes" id="UP001487740">
    <property type="component" value="Unassembled WGS sequence"/>
</dbReference>
<dbReference type="PANTHER" id="PTHR22739:SF7">
    <property type="entry name" value="EG:152A3.3 PROTEIN-RELATED"/>
    <property type="match status" value="1"/>
</dbReference>
<evidence type="ECO:0000313" key="4">
    <source>
        <dbReference type="Proteomes" id="UP001487740"/>
    </source>
</evidence>
<feature type="domain" description="Costars" evidence="2">
    <location>
        <begin position="72"/>
        <end position="146"/>
    </location>
</feature>
<reference evidence="3 4" key="1">
    <citation type="submission" date="2023-03" db="EMBL/GenBank/DDBJ databases">
        <title>High-quality genome of Scylla paramamosain provides insights in environmental adaptation.</title>
        <authorList>
            <person name="Zhang L."/>
        </authorList>
    </citation>
    <scope>NUCLEOTIDE SEQUENCE [LARGE SCALE GENOMIC DNA]</scope>
    <source>
        <strain evidence="3">LZ_2023a</strain>
        <tissue evidence="3">Muscle</tissue>
    </source>
</reference>
<proteinExistence type="predicted"/>
<accession>A0AAW0U277</accession>
<dbReference type="InterPro" id="IPR026111">
    <property type="entry name" value="Abra"/>
</dbReference>
<evidence type="ECO:0000256" key="1">
    <source>
        <dbReference type="SAM" id="MobiDB-lite"/>
    </source>
</evidence>
<feature type="compositionally biased region" description="Polar residues" evidence="1">
    <location>
        <begin position="182"/>
        <end position="194"/>
    </location>
</feature>
<gene>
    <name evidence="3" type="ORF">O3P69_006832</name>
</gene>
<comment type="caution">
    <text evidence="3">The sequence shown here is derived from an EMBL/GenBank/DDBJ whole genome shotgun (WGS) entry which is preliminary data.</text>
</comment>
<dbReference type="GO" id="GO:0030017">
    <property type="term" value="C:sarcomere"/>
    <property type="evidence" value="ECO:0007669"/>
    <property type="project" value="TreeGrafter"/>
</dbReference>
<dbReference type="AlphaFoldDB" id="A0AAW0U277"/>
<dbReference type="Gene3D" id="1.10.10.1540">
    <property type="entry name" value="Costar domain"/>
    <property type="match status" value="1"/>
</dbReference>
<evidence type="ECO:0000259" key="2">
    <source>
        <dbReference type="SMART" id="SM01283"/>
    </source>
</evidence>
<dbReference type="Pfam" id="PF14705">
    <property type="entry name" value="Costars"/>
    <property type="match status" value="1"/>
</dbReference>
<dbReference type="GO" id="GO:0003779">
    <property type="term" value="F:actin binding"/>
    <property type="evidence" value="ECO:0007669"/>
    <property type="project" value="InterPro"/>
</dbReference>
<dbReference type="SMART" id="SM01283">
    <property type="entry name" value="Costars"/>
    <property type="match status" value="1"/>
</dbReference>
<feature type="region of interest" description="Disordered" evidence="1">
    <location>
        <begin position="260"/>
        <end position="313"/>
    </location>
</feature>
<dbReference type="GO" id="GO:0035025">
    <property type="term" value="P:positive regulation of Rho protein signal transduction"/>
    <property type="evidence" value="ECO:0007669"/>
    <property type="project" value="InterPro"/>
</dbReference>
<name>A0AAW0U277_SCYPA</name>
<dbReference type="EMBL" id="JARAKH010000020">
    <property type="protein sequence ID" value="KAK8393785.1"/>
    <property type="molecule type" value="Genomic_DNA"/>
</dbReference>
<feature type="region of interest" description="Disordered" evidence="1">
    <location>
        <begin position="163"/>
        <end position="211"/>
    </location>
</feature>
<organism evidence="3 4">
    <name type="scientific">Scylla paramamosain</name>
    <name type="common">Mud crab</name>
    <dbReference type="NCBI Taxonomy" id="85552"/>
    <lineage>
        <taxon>Eukaryota</taxon>
        <taxon>Metazoa</taxon>
        <taxon>Ecdysozoa</taxon>
        <taxon>Arthropoda</taxon>
        <taxon>Crustacea</taxon>
        <taxon>Multicrustacea</taxon>
        <taxon>Malacostraca</taxon>
        <taxon>Eumalacostraca</taxon>
        <taxon>Eucarida</taxon>
        <taxon>Decapoda</taxon>
        <taxon>Pleocyemata</taxon>
        <taxon>Brachyura</taxon>
        <taxon>Eubrachyura</taxon>
        <taxon>Portunoidea</taxon>
        <taxon>Portunidae</taxon>
        <taxon>Portuninae</taxon>
        <taxon>Scylla</taxon>
    </lineage>
</organism>
<dbReference type="InterPro" id="IPR038095">
    <property type="entry name" value="Costars_sf"/>
</dbReference>
<protein>
    <recommendedName>
        <fullName evidence="2">Costars domain-containing protein</fullName>
    </recommendedName>
</protein>